<evidence type="ECO:0000256" key="1">
    <source>
        <dbReference type="SAM" id="MobiDB-lite"/>
    </source>
</evidence>
<name>A0ABU0TYM7_MICTR</name>
<reference evidence="3 4" key="1">
    <citation type="submission" date="2023-07" db="EMBL/GenBank/DDBJ databases">
        <title>Functional and genomic diversity of the sorghum phyllosphere microbiome.</title>
        <authorList>
            <person name="Shade A."/>
        </authorList>
    </citation>
    <scope>NUCLEOTIDE SEQUENCE [LARGE SCALE GENOMIC DNA]</scope>
    <source>
        <strain evidence="3 4">SORGH_AS_1207</strain>
    </source>
</reference>
<gene>
    <name evidence="3" type="ORF">QE412_003337</name>
</gene>
<comment type="caution">
    <text evidence="3">The sequence shown here is derived from an EMBL/GenBank/DDBJ whole genome shotgun (WGS) entry which is preliminary data.</text>
</comment>
<sequence length="286" mass="30172">MQRLCARSIPVHVPIDDPAVSAMWNHSGMDDDVREELQRLRARAYGPGGDIESDPRAWARLWDLEDLEKQERERAQGAAVADARDGEAPPSAQSVRTAAPTDTIPDAEDPTPAAHPVPLLRTRRRIWVAALALAAVAAVASAATAAGTSFTAVDRATGTAQVDALTPAPDVELDAAGYLGFDPEQTIGYADYYGLTAFAGSTQIDSEGSRADCLLLADTVALKDADSTRRSSGVRSGGCGAGPFPATVEFVVTSSFPAEFRARFPVGSAVQFVRDGDDIGVFTDAR</sequence>
<feature type="region of interest" description="Disordered" evidence="1">
    <location>
        <begin position="72"/>
        <end position="115"/>
    </location>
</feature>
<protein>
    <submittedName>
        <fullName evidence="3">Uncharacterized protein</fullName>
    </submittedName>
</protein>
<keyword evidence="2" id="KW-0472">Membrane</keyword>
<evidence type="ECO:0000313" key="4">
    <source>
        <dbReference type="Proteomes" id="UP001226691"/>
    </source>
</evidence>
<accession>A0ABU0TYM7</accession>
<evidence type="ECO:0000313" key="3">
    <source>
        <dbReference type="EMBL" id="MDQ1124764.1"/>
    </source>
</evidence>
<dbReference type="EMBL" id="JAUTBF010000001">
    <property type="protein sequence ID" value="MDQ1124764.1"/>
    <property type="molecule type" value="Genomic_DNA"/>
</dbReference>
<keyword evidence="2" id="KW-1133">Transmembrane helix</keyword>
<dbReference type="Proteomes" id="UP001226691">
    <property type="component" value="Unassembled WGS sequence"/>
</dbReference>
<keyword evidence="4" id="KW-1185">Reference proteome</keyword>
<proteinExistence type="predicted"/>
<keyword evidence="2" id="KW-0812">Transmembrane</keyword>
<evidence type="ECO:0000256" key="2">
    <source>
        <dbReference type="SAM" id="Phobius"/>
    </source>
</evidence>
<organism evidence="3 4">
    <name type="scientific">Microbacterium trichothecenolyticum</name>
    <name type="common">Aureobacterium trichothecenolyticum</name>
    <dbReference type="NCBI Taxonomy" id="69370"/>
    <lineage>
        <taxon>Bacteria</taxon>
        <taxon>Bacillati</taxon>
        <taxon>Actinomycetota</taxon>
        <taxon>Actinomycetes</taxon>
        <taxon>Micrococcales</taxon>
        <taxon>Microbacteriaceae</taxon>
        <taxon>Microbacterium</taxon>
    </lineage>
</organism>
<feature type="transmembrane region" description="Helical" evidence="2">
    <location>
        <begin position="126"/>
        <end position="146"/>
    </location>
</feature>